<dbReference type="AlphaFoldDB" id="F8AZP5"/>
<feature type="transmembrane region" description="Helical" evidence="1">
    <location>
        <begin position="110"/>
        <end position="131"/>
    </location>
</feature>
<evidence type="ECO:0000313" key="3">
    <source>
        <dbReference type="Proteomes" id="UP000001549"/>
    </source>
</evidence>
<gene>
    <name evidence="2" type="ordered locus">FsymDg_2247</name>
</gene>
<dbReference type="KEGG" id="fsy:FsymDg_2247"/>
<reference evidence="2 3" key="1">
    <citation type="submission" date="2011-05" db="EMBL/GenBank/DDBJ databases">
        <title>Complete sequence of chromosome of Frankia symbiont of Datisca glomerata.</title>
        <authorList>
            <consortium name="US DOE Joint Genome Institute"/>
            <person name="Lucas S."/>
            <person name="Han J."/>
            <person name="Lapidus A."/>
            <person name="Cheng J.-F."/>
            <person name="Goodwin L."/>
            <person name="Pitluck S."/>
            <person name="Peters L."/>
            <person name="Mikhailova N."/>
            <person name="Chertkov O."/>
            <person name="Teshima H."/>
            <person name="Han C."/>
            <person name="Tapia R."/>
            <person name="Land M."/>
            <person name="Hauser L."/>
            <person name="Kyrpides N."/>
            <person name="Ivanova N."/>
            <person name="Pagani I."/>
            <person name="Berry A."/>
            <person name="Pawlowski K."/>
            <person name="Persson T."/>
            <person name="Vanden Heuvel B."/>
            <person name="Benson D."/>
            <person name="Woyke T."/>
        </authorList>
    </citation>
    <scope>NUCLEOTIDE SEQUENCE [LARGE SCALE GENOMIC DNA]</scope>
    <source>
        <strain evidence="3">4085684</strain>
    </source>
</reference>
<keyword evidence="1" id="KW-1133">Transmembrane helix</keyword>
<dbReference type="EMBL" id="CP002801">
    <property type="protein sequence ID" value="AEH09648.1"/>
    <property type="molecule type" value="Genomic_DNA"/>
</dbReference>
<keyword evidence="3" id="KW-1185">Reference proteome</keyword>
<dbReference type="STRING" id="656024.FsymDg_2247"/>
<name>F8AZP5_9ACTN</name>
<dbReference type="Proteomes" id="UP000001549">
    <property type="component" value="Chromosome"/>
</dbReference>
<dbReference type="eggNOG" id="ENOG5033SKK">
    <property type="taxonomic scope" value="Bacteria"/>
</dbReference>
<evidence type="ECO:0000313" key="2">
    <source>
        <dbReference type="EMBL" id="AEH09648.1"/>
    </source>
</evidence>
<proteinExistence type="predicted"/>
<accession>F8AZP5</accession>
<organism evidence="2 3">
    <name type="scientific">Candidatus Protofrankia datiscae</name>
    <dbReference type="NCBI Taxonomy" id="2716812"/>
    <lineage>
        <taxon>Bacteria</taxon>
        <taxon>Bacillati</taxon>
        <taxon>Actinomycetota</taxon>
        <taxon>Actinomycetes</taxon>
        <taxon>Frankiales</taxon>
        <taxon>Frankiaceae</taxon>
        <taxon>Protofrankia</taxon>
    </lineage>
</organism>
<sequence>MREHDPDRATRYLCSAVHLNEAMARTVAATVLDEPYRAIHPNHGIGMVALVRHAASARNTARLRTGIAVLIGFVIPLILLLAACGSLFGGSGSSSSYLGDDLGSASNTSALLFSYVLIAIPVLLFLLRVVYRLYCMAQAVAVMNQHVDPADLASSVDRMIEKRLESVDSGNTIVFSGPFSGANPFVGSGAHLGTWVVTLDTSKAGIQDGSSQIIPFDEADLHDWLARTVPDLTLAGLVVREKLYVSGVDAPLVQGLVPGTGKPPYTHMPEGILTNILRNPTSYARTYLVFERLTAGNQLGLTYLVRADLLQNNTLFIEGVSVAMPPLGAPCLAVTTVPMEHWDRFVTAVKQTFKQNFRPSFTLRGWRSLATRRDRIRPGVVIDYGARRSVRAEVAADLKDYYYADVDQRLYLETLQRRVLENIVEFLRRHNVDTSEFERHSEQVINNIHNGNIFNVNEVSGQGNVFGDQAQVTNAQQGG</sequence>
<keyword evidence="1" id="KW-0812">Transmembrane</keyword>
<protein>
    <submittedName>
        <fullName evidence="2">Uncharacterized protein</fullName>
    </submittedName>
</protein>
<dbReference type="HOGENOM" id="CLU_569560_0_0_11"/>
<feature type="transmembrane region" description="Helical" evidence="1">
    <location>
        <begin position="67"/>
        <end position="90"/>
    </location>
</feature>
<keyword evidence="1" id="KW-0472">Membrane</keyword>
<dbReference type="RefSeq" id="WP_013873580.1">
    <property type="nucleotide sequence ID" value="NZ_CAAAFP010000167.1"/>
</dbReference>
<evidence type="ECO:0000256" key="1">
    <source>
        <dbReference type="SAM" id="Phobius"/>
    </source>
</evidence>